<dbReference type="Pfam" id="PF00535">
    <property type="entry name" value="Glycos_transf_2"/>
    <property type="match status" value="1"/>
</dbReference>
<dbReference type="GO" id="GO:0006487">
    <property type="term" value="P:protein N-linked glycosylation"/>
    <property type="evidence" value="ECO:0007669"/>
    <property type="project" value="TreeGrafter"/>
</dbReference>
<dbReference type="EMBL" id="CP071706">
    <property type="protein sequence ID" value="KDN99379.1"/>
    <property type="molecule type" value="Genomic_DNA"/>
</dbReference>
<keyword evidence="1" id="KW-0472">Membrane</keyword>
<dbReference type="SUPFAM" id="SSF53448">
    <property type="entry name" value="Nucleotide-diphospho-sugar transferases"/>
    <property type="match status" value="1"/>
</dbReference>
<organism evidence="3 4">
    <name type="scientific">Pseudomonas donghuensis</name>
    <dbReference type="NCBI Taxonomy" id="1163398"/>
    <lineage>
        <taxon>Bacteria</taxon>
        <taxon>Pseudomonadati</taxon>
        <taxon>Pseudomonadota</taxon>
        <taxon>Gammaproteobacteria</taxon>
        <taxon>Pseudomonadales</taxon>
        <taxon>Pseudomonadaceae</taxon>
        <taxon>Pseudomonas</taxon>
    </lineage>
</organism>
<keyword evidence="1" id="KW-1003">Cell membrane</keyword>
<dbReference type="Proteomes" id="UP000027121">
    <property type="component" value="Chromosome"/>
</dbReference>
<dbReference type="CDD" id="cd04179">
    <property type="entry name" value="DPM_DPG-synthase_like"/>
    <property type="match status" value="1"/>
</dbReference>
<reference evidence="3 4" key="1">
    <citation type="journal article" date="2014" name="Genome Announc.">
        <title>Genome Sequence of Pseudomonas sp. Strain P482, a Tomato Rhizosphere Isolate with Broad-Spectrum Antimicrobial Activity.</title>
        <authorList>
            <person name="Krzyzanowska D.M."/>
            <person name="Ossowicki A."/>
            <person name="Jafra S."/>
        </authorList>
    </citation>
    <scope>NUCLEOTIDE SEQUENCE [LARGE SCALE GENOMIC DNA]</scope>
    <source>
        <strain evidence="3 4">P482</strain>
    </source>
</reference>
<protein>
    <submittedName>
        <fullName evidence="3">Glycosyltransferase family 2 protein</fullName>
    </submittedName>
</protein>
<name>A0AAP0SII2_9PSED</name>
<sequence>MNKPCAVIPVYNHELAVPAVVADLLAAGLPCVLVDDASSPACATVLRQLAEHQQVFLVQLQVNQGKGGAVMAGLREAARLGFSHALQVDADGQHDLADVSHFLEQSQAYPQALICGYPQYDASVPKGRLYARYLTHVWVWINSLSLQIPDSMCGFRVYPLPPTLALIDAVNLGKRMDFDPEILVRLAWRNQPMRWLPTKVHYPADGLSHFRLFHDNALISKMHTKLFFGMLLRAPAILWRRWQA</sequence>
<dbReference type="PANTHER" id="PTHR10859:SF91">
    <property type="entry name" value="DOLICHYL-PHOSPHATE BETA-GLUCOSYLTRANSFERASE"/>
    <property type="match status" value="1"/>
</dbReference>
<dbReference type="InterPro" id="IPR029044">
    <property type="entry name" value="Nucleotide-diphossugar_trans"/>
</dbReference>
<evidence type="ECO:0000313" key="3">
    <source>
        <dbReference type="EMBL" id="KDN99379.1"/>
    </source>
</evidence>
<keyword evidence="1" id="KW-0997">Cell inner membrane</keyword>
<dbReference type="AlphaFoldDB" id="A0AAP0SII2"/>
<dbReference type="GeneID" id="98281065"/>
<dbReference type="InterPro" id="IPR001173">
    <property type="entry name" value="Glyco_trans_2-like"/>
</dbReference>
<proteinExistence type="predicted"/>
<dbReference type="Gene3D" id="3.90.550.10">
    <property type="entry name" value="Spore Coat Polysaccharide Biosynthesis Protein SpsA, Chain A"/>
    <property type="match status" value="1"/>
</dbReference>
<evidence type="ECO:0000259" key="2">
    <source>
        <dbReference type="Pfam" id="PF00535"/>
    </source>
</evidence>
<evidence type="ECO:0000313" key="4">
    <source>
        <dbReference type="Proteomes" id="UP000027121"/>
    </source>
</evidence>
<accession>A0AAP0SII2</accession>
<dbReference type="RefSeq" id="WP_036995416.1">
    <property type="nucleotide sequence ID" value="NZ_CP071706.1"/>
</dbReference>
<gene>
    <name evidence="3" type="ORF">BV82_2589</name>
</gene>
<evidence type="ECO:0000256" key="1">
    <source>
        <dbReference type="ARBA" id="ARBA00022519"/>
    </source>
</evidence>
<reference evidence="3 4" key="2">
    <citation type="journal article" date="2016" name="Front. Microbiol.">
        <title>When Genome-Based Approach Meets the 'Old but Good': Revealing Genes Involved in the Antibacterial Activity of Pseudomonas sp. P482 against Soft Rot Pathogens.</title>
        <authorList>
            <person name="Krzyzanowska D.M."/>
            <person name="Ossowicki A."/>
            <person name="Rajewska M."/>
            <person name="Maciag T."/>
            <person name="Jablonska M."/>
            <person name="Obuchowski M."/>
            <person name="Heeb S."/>
            <person name="Jafra S."/>
        </authorList>
    </citation>
    <scope>NUCLEOTIDE SEQUENCE [LARGE SCALE GENOMIC DNA]</scope>
    <source>
        <strain evidence="3 4">P482</strain>
    </source>
</reference>
<dbReference type="PANTHER" id="PTHR10859">
    <property type="entry name" value="GLYCOSYL TRANSFERASE"/>
    <property type="match status" value="1"/>
</dbReference>
<dbReference type="KEGG" id="pdw:BV82_2589"/>
<keyword evidence="4" id="KW-1185">Reference proteome</keyword>
<feature type="domain" description="Glycosyltransferase 2-like" evidence="2">
    <location>
        <begin position="6"/>
        <end position="125"/>
    </location>
</feature>